<name>A0AAV0APE9_PHAPC</name>
<keyword evidence="1" id="KW-0732">Signal</keyword>
<dbReference type="AlphaFoldDB" id="A0AAV0APE9"/>
<feature type="signal peptide" evidence="1">
    <location>
        <begin position="1"/>
        <end position="17"/>
    </location>
</feature>
<evidence type="ECO:0000256" key="1">
    <source>
        <dbReference type="SAM" id="SignalP"/>
    </source>
</evidence>
<protein>
    <submittedName>
        <fullName evidence="2">Uncharacterized protein</fullName>
    </submittedName>
</protein>
<proteinExistence type="predicted"/>
<comment type="caution">
    <text evidence="2">The sequence shown here is derived from an EMBL/GenBank/DDBJ whole genome shotgun (WGS) entry which is preliminary data.</text>
</comment>
<evidence type="ECO:0000313" key="3">
    <source>
        <dbReference type="Proteomes" id="UP001153365"/>
    </source>
</evidence>
<keyword evidence="3" id="KW-1185">Reference proteome</keyword>
<sequence length="276" mass="32324">MFCLRLCLFLWLSPTFMFQDRVVQGFLRWSPLGKEGEHQSLDSAPWNSREFHNTQKNVQNDEQNHNVHSTYPVNSDFSNPWNSAPVDYSSFSGQIHQQQTYPQEGFSHDQGSSSNNVQINYEADVFGENNGNVVPHFNEFWFPDSSFEHHPHQNFEISHDEQMTQDPAFYSMLNDLSYSPHHYDVENRDYQKHEKINFVKYEGKSGLISTPKNKFSKHSLGTEPEFMSHESKGVNVGHLTTKNAEWKEHKVIDKSSQYYSSHRKYKHLGGYFHEDH</sequence>
<evidence type="ECO:0000313" key="2">
    <source>
        <dbReference type="EMBL" id="CAH7670340.1"/>
    </source>
</evidence>
<accession>A0AAV0APE9</accession>
<feature type="chain" id="PRO_5043549827" evidence="1">
    <location>
        <begin position="18"/>
        <end position="276"/>
    </location>
</feature>
<dbReference type="EMBL" id="CALTRL010000975">
    <property type="protein sequence ID" value="CAH7670340.1"/>
    <property type="molecule type" value="Genomic_DNA"/>
</dbReference>
<gene>
    <name evidence="2" type="ORF">PPACK8108_LOCUS5033</name>
</gene>
<organism evidence="2 3">
    <name type="scientific">Phakopsora pachyrhizi</name>
    <name type="common">Asian soybean rust disease fungus</name>
    <dbReference type="NCBI Taxonomy" id="170000"/>
    <lineage>
        <taxon>Eukaryota</taxon>
        <taxon>Fungi</taxon>
        <taxon>Dikarya</taxon>
        <taxon>Basidiomycota</taxon>
        <taxon>Pucciniomycotina</taxon>
        <taxon>Pucciniomycetes</taxon>
        <taxon>Pucciniales</taxon>
        <taxon>Phakopsoraceae</taxon>
        <taxon>Phakopsora</taxon>
    </lineage>
</organism>
<reference evidence="2" key="1">
    <citation type="submission" date="2022-06" db="EMBL/GenBank/DDBJ databases">
        <authorList>
            <consortium name="SYNGENTA / RWTH Aachen University"/>
        </authorList>
    </citation>
    <scope>NUCLEOTIDE SEQUENCE</scope>
</reference>
<dbReference type="Proteomes" id="UP001153365">
    <property type="component" value="Unassembled WGS sequence"/>
</dbReference>